<dbReference type="EMBL" id="JAUSVS010000002">
    <property type="protein sequence ID" value="MDQ0463616.1"/>
    <property type="molecule type" value="Genomic_DNA"/>
</dbReference>
<dbReference type="EC" id="1.3.99.16" evidence="3"/>
<dbReference type="InterPro" id="IPR008274">
    <property type="entry name" value="AldOxase/xan_DH_MoCoBD1"/>
</dbReference>
<dbReference type="InterPro" id="IPR012368">
    <property type="entry name" value="OxRdtase_Mopterin-bd_su_IorB"/>
</dbReference>
<dbReference type="PIRSF" id="PIRSF036389">
    <property type="entry name" value="IOR_B"/>
    <property type="match status" value="1"/>
</dbReference>
<feature type="chain" id="PRO_5045409621" evidence="1">
    <location>
        <begin position="26"/>
        <end position="684"/>
    </location>
</feature>
<keyword evidence="3" id="KW-0560">Oxidoreductase</keyword>
<dbReference type="SMART" id="SM01008">
    <property type="entry name" value="Ald_Xan_dh_C"/>
    <property type="match status" value="1"/>
</dbReference>
<dbReference type="Gene3D" id="3.90.1170.50">
    <property type="entry name" value="Aldehyde oxidase/xanthine dehydrogenase, a/b hammerhead"/>
    <property type="match status" value="1"/>
</dbReference>
<dbReference type="PANTHER" id="PTHR47495:SF1">
    <property type="entry name" value="BLL3820 PROTEIN"/>
    <property type="match status" value="1"/>
</dbReference>
<dbReference type="SUPFAM" id="SSF56003">
    <property type="entry name" value="Molybdenum cofactor-binding domain"/>
    <property type="match status" value="2"/>
</dbReference>
<sequence>MAVSRRGFLTWSAGGAFLLALPARAAGPLSPWIAIHPDGRVVLTTTALEMGQGSRTGQAQILADELDVAWEQVSTVLSPESAPFLSDGALYSGGSETLRTRFTLLRKAGASARLQLIAAAARRWGVGPGQCDTEAGFVRHGASGRRLGYGELAAEAAVLPPPADPPLKPAAARRFIGKPLSTLDQADKTNGTARYGIDFRLPGMLFASIWQCPAWGGSLESVDPAPALARPGVVKVVQLKNAVAVVARSTWQAFQGLRTLEPKWREPDTLAASPLIAKTLAAQQGGTGSMVRPREGGEAQRAALRAAYATATRKLEASYELAYLAHAPMEPMNATARWTPERLEIWAPCQSPTWLRDDVVAATGRPAAEIVVHPLLMGGGFGRRLKGDYAALAALVAREVDGPVQLVWTREEDFGHDFYRPAMRATFRAALDGGLQGYEVVAATTDDVTGSSQPAPYGLKAWAATLTNVKTGVPIGAWRSVDTGMMLFARESFIDECAEALGIDPLAFRERLLGDNPRALRVLRAAAKAIGWGKPAAKGVGRGLALMHDWDTLVAHAIEAEVTGQTLKVRRIVVAADCGLAVNPQQVRAQFEGGTLMGLSAALGEAITVTDGRADQSNFDTYAVLRMNQAPPIQAILFDSPDAPVGGAGEPPVPGVAPALANAVRMATGRRVRSLPFAAQGFSV</sequence>
<evidence type="ECO:0000259" key="2">
    <source>
        <dbReference type="SMART" id="SM01008"/>
    </source>
</evidence>
<keyword evidence="4" id="KW-1185">Reference proteome</keyword>
<dbReference type="PANTHER" id="PTHR47495">
    <property type="entry name" value="ALDEHYDE DEHYDROGENASE"/>
    <property type="match status" value="1"/>
</dbReference>
<proteinExistence type="predicted"/>
<gene>
    <name evidence="3" type="ORF">QO010_001387</name>
</gene>
<dbReference type="InterPro" id="IPR000674">
    <property type="entry name" value="Ald_Oxase/Xan_DH_a/b"/>
</dbReference>
<dbReference type="Pfam" id="PF02738">
    <property type="entry name" value="MoCoBD_1"/>
    <property type="match status" value="1"/>
</dbReference>
<organism evidence="3 4">
    <name type="scientific">Caulobacter ginsengisoli</name>
    <dbReference type="NCBI Taxonomy" id="400775"/>
    <lineage>
        <taxon>Bacteria</taxon>
        <taxon>Pseudomonadati</taxon>
        <taxon>Pseudomonadota</taxon>
        <taxon>Alphaproteobacteria</taxon>
        <taxon>Caulobacterales</taxon>
        <taxon>Caulobacteraceae</taxon>
        <taxon>Caulobacter</taxon>
    </lineage>
</organism>
<dbReference type="GO" id="GO:0047121">
    <property type="term" value="F:isoquinoline 1-oxidoreductase activity"/>
    <property type="evidence" value="ECO:0007669"/>
    <property type="project" value="UniProtKB-EC"/>
</dbReference>
<evidence type="ECO:0000313" key="4">
    <source>
        <dbReference type="Proteomes" id="UP001228905"/>
    </source>
</evidence>
<dbReference type="Proteomes" id="UP001228905">
    <property type="component" value="Unassembled WGS sequence"/>
</dbReference>
<keyword evidence="1" id="KW-0732">Signal</keyword>
<dbReference type="InterPro" id="IPR046867">
    <property type="entry name" value="AldOxase/xan_DH_MoCoBD2"/>
</dbReference>
<dbReference type="InterPro" id="IPR052516">
    <property type="entry name" value="N-heterocyclic_Hydroxylase"/>
</dbReference>
<dbReference type="Gene3D" id="3.30.365.10">
    <property type="entry name" value="Aldehyde oxidase/xanthine dehydrogenase, molybdopterin binding domain"/>
    <property type="match status" value="4"/>
</dbReference>
<reference evidence="3 4" key="1">
    <citation type="submission" date="2023-07" db="EMBL/GenBank/DDBJ databases">
        <title>Genomic Encyclopedia of Type Strains, Phase IV (KMG-IV): sequencing the most valuable type-strain genomes for metagenomic binning, comparative biology and taxonomic classification.</title>
        <authorList>
            <person name="Goeker M."/>
        </authorList>
    </citation>
    <scope>NUCLEOTIDE SEQUENCE [LARGE SCALE GENOMIC DNA]</scope>
    <source>
        <strain evidence="3 4">DSM 18695</strain>
    </source>
</reference>
<dbReference type="RefSeq" id="WP_307347702.1">
    <property type="nucleotide sequence ID" value="NZ_JAUSVS010000002.1"/>
</dbReference>
<comment type="caution">
    <text evidence="3">The sequence shown here is derived from an EMBL/GenBank/DDBJ whole genome shotgun (WGS) entry which is preliminary data.</text>
</comment>
<dbReference type="PROSITE" id="PS51318">
    <property type="entry name" value="TAT"/>
    <property type="match status" value="1"/>
</dbReference>
<feature type="signal peptide" evidence="1">
    <location>
        <begin position="1"/>
        <end position="25"/>
    </location>
</feature>
<dbReference type="Pfam" id="PF20256">
    <property type="entry name" value="MoCoBD_2"/>
    <property type="match status" value="2"/>
</dbReference>
<feature type="domain" description="Aldehyde oxidase/xanthine dehydrogenase a/b hammerhead" evidence="2">
    <location>
        <begin position="190"/>
        <end position="268"/>
    </location>
</feature>
<evidence type="ECO:0000256" key="1">
    <source>
        <dbReference type="SAM" id="SignalP"/>
    </source>
</evidence>
<name>A0ABU0INN6_9CAUL</name>
<evidence type="ECO:0000313" key="3">
    <source>
        <dbReference type="EMBL" id="MDQ0463616.1"/>
    </source>
</evidence>
<accession>A0ABU0INN6</accession>
<dbReference type="InterPro" id="IPR006311">
    <property type="entry name" value="TAT_signal"/>
</dbReference>
<protein>
    <submittedName>
        <fullName evidence="3">Isoquinoline 1-oxidoreductase beta subunit</fullName>
        <ecNumber evidence="3">1.3.99.16</ecNumber>
    </submittedName>
</protein>
<dbReference type="InterPro" id="IPR037165">
    <property type="entry name" value="AldOxase/xan_DH_Mopterin-bd_sf"/>
</dbReference>